<dbReference type="PROSITE" id="PS50059">
    <property type="entry name" value="FKBP_PPIASE"/>
    <property type="match status" value="1"/>
</dbReference>
<dbReference type="Pfam" id="PF00254">
    <property type="entry name" value="FKBP_C"/>
    <property type="match status" value="1"/>
</dbReference>
<protein>
    <recommendedName>
        <fullName evidence="10">Peptidyl-prolyl cis-trans isomerase</fullName>
        <ecNumber evidence="10">5.2.1.8</ecNumber>
    </recommendedName>
</protein>
<sequence>MTIASGNVVTLHYQVSSDDGTVLDSSKDKNPLTVLLGQRFLIEGLEEALMGRNEGDKFKVHVEPEKGYGNRSDQLVQKVPLNMFDGVDVEVGMSFRATTDQGEQSVMIVEKGDDYAVVDGNHPLADVPLNFDVEVLKVREATDEEKAHGHAHGEGGCGHSH</sequence>
<feature type="domain" description="PPIase FKBP-type" evidence="11">
    <location>
        <begin position="6"/>
        <end position="91"/>
    </location>
</feature>
<reference evidence="12" key="1">
    <citation type="submission" date="2022-11" db="EMBL/GenBank/DDBJ databases">
        <title>Alteromonas sp. nov., isolated from sea water of the Qingdao.</title>
        <authorList>
            <person name="Wang Q."/>
        </authorList>
    </citation>
    <scope>NUCLEOTIDE SEQUENCE</scope>
    <source>
        <strain evidence="12">ASW11-7</strain>
    </source>
</reference>
<dbReference type="PANTHER" id="PTHR47861:SF3">
    <property type="entry name" value="FKBP-TYPE PEPTIDYL-PROLYL CIS-TRANS ISOMERASE SLYD"/>
    <property type="match status" value="1"/>
</dbReference>
<dbReference type="InterPro" id="IPR001179">
    <property type="entry name" value="PPIase_FKBP_dom"/>
</dbReference>
<keyword evidence="6" id="KW-0143">Chaperone</keyword>
<evidence type="ECO:0000256" key="9">
    <source>
        <dbReference type="PROSITE-ProRule" id="PRU00277"/>
    </source>
</evidence>
<evidence type="ECO:0000256" key="8">
    <source>
        <dbReference type="ARBA" id="ARBA00037071"/>
    </source>
</evidence>
<organism evidence="12 13">
    <name type="scientific">Alteromonas aquimaris</name>
    <dbReference type="NCBI Taxonomy" id="2998417"/>
    <lineage>
        <taxon>Bacteria</taxon>
        <taxon>Pseudomonadati</taxon>
        <taxon>Pseudomonadota</taxon>
        <taxon>Gammaproteobacteria</taxon>
        <taxon>Alteromonadales</taxon>
        <taxon>Alteromonadaceae</taxon>
        <taxon>Alteromonas/Salinimonas group</taxon>
        <taxon>Alteromonas</taxon>
    </lineage>
</organism>
<proteinExistence type="inferred from homology"/>
<evidence type="ECO:0000256" key="6">
    <source>
        <dbReference type="ARBA" id="ARBA00023186"/>
    </source>
</evidence>
<evidence type="ECO:0000256" key="2">
    <source>
        <dbReference type="ARBA" id="ARBA00004496"/>
    </source>
</evidence>
<evidence type="ECO:0000259" key="11">
    <source>
        <dbReference type="PROSITE" id="PS50059"/>
    </source>
</evidence>
<dbReference type="Proteomes" id="UP001142810">
    <property type="component" value="Unassembled WGS sequence"/>
</dbReference>
<dbReference type="InterPro" id="IPR046357">
    <property type="entry name" value="PPIase_dom_sf"/>
</dbReference>
<evidence type="ECO:0000256" key="5">
    <source>
        <dbReference type="ARBA" id="ARBA00023110"/>
    </source>
</evidence>
<keyword evidence="5 9" id="KW-0697">Rotamase</keyword>
<accession>A0ABT3P3M2</accession>
<keyword evidence="7 9" id="KW-0413">Isomerase</keyword>
<keyword evidence="13" id="KW-1185">Reference proteome</keyword>
<dbReference type="SUPFAM" id="SSF54534">
    <property type="entry name" value="FKBP-like"/>
    <property type="match status" value="1"/>
</dbReference>
<evidence type="ECO:0000256" key="4">
    <source>
        <dbReference type="ARBA" id="ARBA00022490"/>
    </source>
</evidence>
<comment type="caution">
    <text evidence="12">The sequence shown here is derived from an EMBL/GenBank/DDBJ whole genome shotgun (WGS) entry which is preliminary data.</text>
</comment>
<keyword evidence="4" id="KW-0963">Cytoplasm</keyword>
<evidence type="ECO:0000256" key="1">
    <source>
        <dbReference type="ARBA" id="ARBA00000971"/>
    </source>
</evidence>
<dbReference type="EC" id="5.2.1.8" evidence="10"/>
<dbReference type="GO" id="GO:0016853">
    <property type="term" value="F:isomerase activity"/>
    <property type="evidence" value="ECO:0007669"/>
    <property type="project" value="UniProtKB-KW"/>
</dbReference>
<comment type="function">
    <text evidence="8">Also involved in hydrogenase metallocenter assembly, probably by participating in the nickel insertion step. This function in hydrogenase biosynthesis requires chaperone activity and the presence of the metal-binding domain, but not PPIase activity.</text>
</comment>
<name>A0ABT3P3M2_9ALTE</name>
<dbReference type="PANTHER" id="PTHR47861">
    <property type="entry name" value="FKBP-TYPE PEPTIDYL-PROLYL CIS-TRANS ISOMERASE SLYD"/>
    <property type="match status" value="1"/>
</dbReference>
<comment type="subcellular location">
    <subcellularLocation>
        <location evidence="2">Cytoplasm</location>
    </subcellularLocation>
</comment>
<evidence type="ECO:0000256" key="7">
    <source>
        <dbReference type="ARBA" id="ARBA00023235"/>
    </source>
</evidence>
<evidence type="ECO:0000313" key="12">
    <source>
        <dbReference type="EMBL" id="MCW8107376.1"/>
    </source>
</evidence>
<comment type="similarity">
    <text evidence="3 10">Belongs to the FKBP-type PPIase family.</text>
</comment>
<comment type="catalytic activity">
    <reaction evidence="1 9 10">
        <text>[protein]-peptidylproline (omega=180) = [protein]-peptidylproline (omega=0)</text>
        <dbReference type="Rhea" id="RHEA:16237"/>
        <dbReference type="Rhea" id="RHEA-COMP:10747"/>
        <dbReference type="Rhea" id="RHEA-COMP:10748"/>
        <dbReference type="ChEBI" id="CHEBI:83833"/>
        <dbReference type="ChEBI" id="CHEBI:83834"/>
        <dbReference type="EC" id="5.2.1.8"/>
    </reaction>
</comment>
<dbReference type="Gene3D" id="3.10.50.40">
    <property type="match status" value="1"/>
</dbReference>
<gene>
    <name evidence="12" type="ORF">OPS25_02525</name>
</gene>
<evidence type="ECO:0000256" key="10">
    <source>
        <dbReference type="RuleBase" id="RU003915"/>
    </source>
</evidence>
<dbReference type="RefSeq" id="WP_265616071.1">
    <property type="nucleotide sequence ID" value="NZ_JAPFRD010000002.1"/>
</dbReference>
<dbReference type="EMBL" id="JAPFRD010000002">
    <property type="protein sequence ID" value="MCW8107376.1"/>
    <property type="molecule type" value="Genomic_DNA"/>
</dbReference>
<evidence type="ECO:0000313" key="13">
    <source>
        <dbReference type="Proteomes" id="UP001142810"/>
    </source>
</evidence>
<evidence type="ECO:0000256" key="3">
    <source>
        <dbReference type="ARBA" id="ARBA00006577"/>
    </source>
</evidence>